<dbReference type="InterPro" id="IPR010982">
    <property type="entry name" value="Lambda_DNA-bd_dom_sf"/>
</dbReference>
<gene>
    <name evidence="5" type="ORF">DWU98_20280</name>
</gene>
<dbReference type="SUPFAM" id="SSF47413">
    <property type="entry name" value="lambda repressor-like DNA-binding domains"/>
    <property type="match status" value="1"/>
</dbReference>
<name>A0A370WSG7_9GAMM</name>
<feature type="domain" description="HTH cro/C1-type" evidence="4">
    <location>
        <begin position="15"/>
        <end position="69"/>
    </location>
</feature>
<dbReference type="GO" id="GO:0005829">
    <property type="term" value="C:cytosol"/>
    <property type="evidence" value="ECO:0007669"/>
    <property type="project" value="TreeGrafter"/>
</dbReference>
<organism evidence="5 6">
    <name type="scientific">Dyella monticola</name>
    <dbReference type="NCBI Taxonomy" id="1927958"/>
    <lineage>
        <taxon>Bacteria</taxon>
        <taxon>Pseudomonadati</taxon>
        <taxon>Pseudomonadota</taxon>
        <taxon>Gammaproteobacteria</taxon>
        <taxon>Lysobacterales</taxon>
        <taxon>Rhodanobacteraceae</taxon>
        <taxon>Dyella</taxon>
    </lineage>
</organism>
<comment type="caution">
    <text evidence="5">The sequence shown here is derived from an EMBL/GenBank/DDBJ whole genome shotgun (WGS) entry which is preliminary data.</text>
</comment>
<evidence type="ECO:0000259" key="4">
    <source>
        <dbReference type="PROSITE" id="PS50943"/>
    </source>
</evidence>
<dbReference type="CDD" id="cd00093">
    <property type="entry name" value="HTH_XRE"/>
    <property type="match status" value="1"/>
</dbReference>
<sequence>MTKPTSLAAKLGQSLRAQRRISGLSQDDFADRIHMHRAYYSAIERGEKNITLTTLQRVAEGFGVSMSALLKDLD</sequence>
<proteinExistence type="predicted"/>
<dbReference type="Pfam" id="PF01381">
    <property type="entry name" value="HTH_3"/>
    <property type="match status" value="1"/>
</dbReference>
<evidence type="ECO:0000313" key="6">
    <source>
        <dbReference type="Proteomes" id="UP000254258"/>
    </source>
</evidence>
<dbReference type="GO" id="GO:0003700">
    <property type="term" value="F:DNA-binding transcription factor activity"/>
    <property type="evidence" value="ECO:0007669"/>
    <property type="project" value="TreeGrafter"/>
</dbReference>
<evidence type="ECO:0000256" key="1">
    <source>
        <dbReference type="ARBA" id="ARBA00023015"/>
    </source>
</evidence>
<dbReference type="EMBL" id="QRBE01000019">
    <property type="protein sequence ID" value="RDS78956.1"/>
    <property type="molecule type" value="Genomic_DNA"/>
</dbReference>
<accession>A0A370WSG7</accession>
<protein>
    <submittedName>
        <fullName evidence="5">XRE family transcriptional regulator</fullName>
    </submittedName>
</protein>
<dbReference type="PANTHER" id="PTHR46797:SF23">
    <property type="entry name" value="HTH-TYPE TRANSCRIPTIONAL REGULATOR SUTR"/>
    <property type="match status" value="1"/>
</dbReference>
<dbReference type="AlphaFoldDB" id="A0A370WSG7"/>
<dbReference type="OrthoDB" id="9800901at2"/>
<dbReference type="Proteomes" id="UP000254258">
    <property type="component" value="Unassembled WGS sequence"/>
</dbReference>
<dbReference type="PROSITE" id="PS50943">
    <property type="entry name" value="HTH_CROC1"/>
    <property type="match status" value="1"/>
</dbReference>
<dbReference type="PANTHER" id="PTHR46797">
    <property type="entry name" value="HTH-TYPE TRANSCRIPTIONAL REGULATOR"/>
    <property type="match status" value="1"/>
</dbReference>
<dbReference type="Gene3D" id="1.10.260.40">
    <property type="entry name" value="lambda repressor-like DNA-binding domains"/>
    <property type="match status" value="1"/>
</dbReference>
<keyword evidence="1" id="KW-0805">Transcription regulation</keyword>
<dbReference type="RefSeq" id="WP_115497418.1">
    <property type="nucleotide sequence ID" value="NZ_QRBE01000019.1"/>
</dbReference>
<dbReference type="InterPro" id="IPR050807">
    <property type="entry name" value="TransReg_Diox_bact_type"/>
</dbReference>
<keyword evidence="6" id="KW-1185">Reference proteome</keyword>
<evidence type="ECO:0000256" key="3">
    <source>
        <dbReference type="ARBA" id="ARBA00023163"/>
    </source>
</evidence>
<evidence type="ECO:0000313" key="5">
    <source>
        <dbReference type="EMBL" id="RDS78956.1"/>
    </source>
</evidence>
<keyword evidence="2" id="KW-0238">DNA-binding</keyword>
<dbReference type="SMART" id="SM00530">
    <property type="entry name" value="HTH_XRE"/>
    <property type="match status" value="1"/>
</dbReference>
<evidence type="ECO:0000256" key="2">
    <source>
        <dbReference type="ARBA" id="ARBA00023125"/>
    </source>
</evidence>
<reference evidence="5 6" key="1">
    <citation type="submission" date="2018-07" db="EMBL/GenBank/DDBJ databases">
        <title>Dyella monticola sp. nov. and Dyella psychrodurans sp. nov. isolated from monsoon evergreen broad-leaved forest soil of Dinghu Mountain, China.</title>
        <authorList>
            <person name="Gao Z."/>
            <person name="Qiu L."/>
        </authorList>
    </citation>
    <scope>NUCLEOTIDE SEQUENCE [LARGE SCALE GENOMIC DNA]</scope>
    <source>
        <strain evidence="5 6">4G-K06</strain>
    </source>
</reference>
<dbReference type="InterPro" id="IPR001387">
    <property type="entry name" value="Cro/C1-type_HTH"/>
</dbReference>
<keyword evidence="3" id="KW-0804">Transcription</keyword>
<dbReference type="GO" id="GO:0003677">
    <property type="term" value="F:DNA binding"/>
    <property type="evidence" value="ECO:0007669"/>
    <property type="project" value="UniProtKB-KW"/>
</dbReference>